<name>A0A5J5A9D6_9ASTE</name>
<gene>
    <name evidence="2" type="ORF">F0562_007883</name>
</gene>
<proteinExistence type="predicted"/>
<dbReference type="PANTHER" id="PTHR36051">
    <property type="entry name" value="DYNAMIN"/>
    <property type="match status" value="1"/>
</dbReference>
<reference evidence="2 3" key="1">
    <citation type="submission" date="2019-09" db="EMBL/GenBank/DDBJ databases">
        <title>A chromosome-level genome assembly of the Chinese tupelo Nyssa sinensis.</title>
        <authorList>
            <person name="Yang X."/>
            <person name="Kang M."/>
            <person name="Yang Y."/>
            <person name="Xiong H."/>
            <person name="Wang M."/>
            <person name="Zhang Z."/>
            <person name="Wang Z."/>
            <person name="Wu H."/>
            <person name="Ma T."/>
            <person name="Liu J."/>
            <person name="Xi Z."/>
        </authorList>
    </citation>
    <scope>NUCLEOTIDE SEQUENCE [LARGE SCALE GENOMIC DNA]</scope>
    <source>
        <strain evidence="2">J267</strain>
        <tissue evidence="2">Leaf</tissue>
    </source>
</reference>
<dbReference type="Proteomes" id="UP000325577">
    <property type="component" value="Linkage Group LG3"/>
</dbReference>
<sequence>MDFGGFFKPKDGKAPQNSAANYPLLNQVMSATRGATDAFSGVDVNDSLRKLGAKNIEAGIGRGVGFGHGFGVEALQHSYIQTFSMLDSQNIDVYMAGLGMKPGVVHRIQSCLVQATTKMMMKFGMFPNLSLGQGILPASLQSGLSMINEPSSQNPIGNIMQLATKVSDHASQVLPRVGNSNAGSTYETFASKIPPLNSSCGSQTEKVIGSFLQNPILKDEDSELNELAGRLQSENNMVQMVLKHQKIIEELMEENEKLRQILVEDLKVPPSKLQASYPSRNIPPCN</sequence>
<keyword evidence="3" id="KW-1185">Reference proteome</keyword>
<protein>
    <submittedName>
        <fullName evidence="2">Uncharacterized protein</fullName>
    </submittedName>
</protein>
<dbReference type="OrthoDB" id="1934430at2759"/>
<evidence type="ECO:0000256" key="1">
    <source>
        <dbReference type="SAM" id="Coils"/>
    </source>
</evidence>
<organism evidence="2 3">
    <name type="scientific">Nyssa sinensis</name>
    <dbReference type="NCBI Taxonomy" id="561372"/>
    <lineage>
        <taxon>Eukaryota</taxon>
        <taxon>Viridiplantae</taxon>
        <taxon>Streptophyta</taxon>
        <taxon>Embryophyta</taxon>
        <taxon>Tracheophyta</taxon>
        <taxon>Spermatophyta</taxon>
        <taxon>Magnoliopsida</taxon>
        <taxon>eudicotyledons</taxon>
        <taxon>Gunneridae</taxon>
        <taxon>Pentapetalae</taxon>
        <taxon>asterids</taxon>
        <taxon>Cornales</taxon>
        <taxon>Nyssaceae</taxon>
        <taxon>Nyssa</taxon>
    </lineage>
</organism>
<evidence type="ECO:0000313" key="3">
    <source>
        <dbReference type="Proteomes" id="UP000325577"/>
    </source>
</evidence>
<dbReference type="PANTHER" id="PTHR36051:SF2">
    <property type="entry name" value="DYNAMIN"/>
    <property type="match status" value="1"/>
</dbReference>
<dbReference type="EMBL" id="CM018046">
    <property type="protein sequence ID" value="KAA8526017.1"/>
    <property type="molecule type" value="Genomic_DNA"/>
</dbReference>
<feature type="coiled-coil region" evidence="1">
    <location>
        <begin position="217"/>
        <end position="268"/>
    </location>
</feature>
<keyword evidence="1" id="KW-0175">Coiled coil</keyword>
<dbReference type="AlphaFoldDB" id="A0A5J5A9D6"/>
<accession>A0A5J5A9D6</accession>
<evidence type="ECO:0000313" key="2">
    <source>
        <dbReference type="EMBL" id="KAA8526017.1"/>
    </source>
</evidence>